<dbReference type="AlphaFoldDB" id="A0A1H1Y4H5"/>
<dbReference type="GO" id="GO:0016740">
    <property type="term" value="F:transferase activity"/>
    <property type="evidence" value="ECO:0007669"/>
    <property type="project" value="UniProtKB-KW"/>
</dbReference>
<accession>A0A1H1Y4H5</accession>
<dbReference type="PANTHER" id="PTHR11895:SF7">
    <property type="entry name" value="GLUTAMYL-TRNA(GLN) AMIDOTRANSFERASE SUBUNIT A, MITOCHONDRIAL"/>
    <property type="match status" value="1"/>
</dbReference>
<dbReference type="STRING" id="113562.SAMN04489716_2702"/>
<protein>
    <submittedName>
        <fullName evidence="4">Asp-tRNAAsn/Glu-tRNAGln amidotransferase A subunit</fullName>
    </submittedName>
</protein>
<keyword evidence="5" id="KW-1185">Reference proteome</keyword>
<name>A0A1H1Y4H5_9ACTN</name>
<keyword evidence="4" id="KW-0808">Transferase</keyword>
<dbReference type="SUPFAM" id="SSF75304">
    <property type="entry name" value="Amidase signature (AS) enzymes"/>
    <property type="match status" value="1"/>
</dbReference>
<dbReference type="Pfam" id="PF01425">
    <property type="entry name" value="Amidase"/>
    <property type="match status" value="2"/>
</dbReference>
<dbReference type="PANTHER" id="PTHR11895">
    <property type="entry name" value="TRANSAMIDASE"/>
    <property type="match status" value="1"/>
</dbReference>
<dbReference type="InterPro" id="IPR000120">
    <property type="entry name" value="Amidase"/>
</dbReference>
<dbReference type="Proteomes" id="UP000198688">
    <property type="component" value="Chromosome I"/>
</dbReference>
<organism evidence="4 5">
    <name type="scientific">Actinoplanes derwentensis</name>
    <dbReference type="NCBI Taxonomy" id="113562"/>
    <lineage>
        <taxon>Bacteria</taxon>
        <taxon>Bacillati</taxon>
        <taxon>Actinomycetota</taxon>
        <taxon>Actinomycetes</taxon>
        <taxon>Micromonosporales</taxon>
        <taxon>Micromonosporaceae</taxon>
        <taxon>Actinoplanes</taxon>
    </lineage>
</organism>
<evidence type="ECO:0000313" key="5">
    <source>
        <dbReference type="Proteomes" id="UP000198688"/>
    </source>
</evidence>
<evidence type="ECO:0000259" key="3">
    <source>
        <dbReference type="Pfam" id="PF01425"/>
    </source>
</evidence>
<feature type="region of interest" description="Disordered" evidence="2">
    <location>
        <begin position="92"/>
        <end position="114"/>
    </location>
</feature>
<proteinExistence type="inferred from homology"/>
<evidence type="ECO:0000313" key="4">
    <source>
        <dbReference type="EMBL" id="SDT16314.1"/>
    </source>
</evidence>
<reference evidence="4 5" key="1">
    <citation type="submission" date="2016-10" db="EMBL/GenBank/DDBJ databases">
        <authorList>
            <person name="de Groot N.N."/>
        </authorList>
    </citation>
    <scope>NUCLEOTIDE SEQUENCE [LARGE SCALE GENOMIC DNA]</scope>
    <source>
        <strain evidence="4 5">DSM 43941</strain>
    </source>
</reference>
<gene>
    <name evidence="4" type="ORF">SAMN04489716_2702</name>
</gene>
<feature type="compositionally biased region" description="Polar residues" evidence="2">
    <location>
        <begin position="92"/>
        <end position="111"/>
    </location>
</feature>
<dbReference type="InterPro" id="IPR023631">
    <property type="entry name" value="Amidase_dom"/>
</dbReference>
<dbReference type="Gene3D" id="3.90.1300.10">
    <property type="entry name" value="Amidase signature (AS) domain"/>
    <property type="match status" value="1"/>
</dbReference>
<feature type="domain" description="Amidase" evidence="3">
    <location>
        <begin position="74"/>
        <end position="248"/>
    </location>
</feature>
<feature type="domain" description="Amidase" evidence="3">
    <location>
        <begin position="291"/>
        <end position="377"/>
    </location>
</feature>
<comment type="similarity">
    <text evidence="1">Belongs to the amidase family.</text>
</comment>
<evidence type="ECO:0000256" key="2">
    <source>
        <dbReference type="SAM" id="MobiDB-lite"/>
    </source>
</evidence>
<evidence type="ECO:0000256" key="1">
    <source>
        <dbReference type="ARBA" id="ARBA00009199"/>
    </source>
</evidence>
<sequence>MGPLAAAAAVRAGGRTPVELVEKALAAAEALDPVLHFAESLDPAGALAAARRVSPELPLAGVPFLIKSGTAAGSPVVTRLVAAGAIPIGVSTRNRPGTDSQTHGWNGTDYTRNPWDLTRSPGGSSAGAAAAVAAGVVPLATGGDSGGSLRIPAAFCGVTGFKGSAGRVPRPGRPLIGLAVSGLIGADLDDVVTATSLISGPERCDPSASPFWPVPVTEPGRRLRVAFLTSFGRGTADSAVAAVVRDRIAAGMSLEGPAGLDLVGVVLDLAAPEDAWDTLAALDAGRGVSGDQVRHATELRRAADRALADVFDTVDAIVTPTTLTVAHPYDGPVTSDFVGDLCWDFNITGHPAVSVPAGLAEGLPVGLQVVAGHGRDDVAVTVARLLRVTLPPPPVSA</sequence>
<dbReference type="InterPro" id="IPR036928">
    <property type="entry name" value="AS_sf"/>
</dbReference>
<dbReference type="EMBL" id="LT629758">
    <property type="protein sequence ID" value="SDT16314.1"/>
    <property type="molecule type" value="Genomic_DNA"/>
</dbReference>